<dbReference type="PANTHER" id="PTHR30349:SF41">
    <property type="entry name" value="INTEGRASE_RECOMBINASE PROTEIN MJ0367-RELATED"/>
    <property type="match status" value="1"/>
</dbReference>
<dbReference type="AlphaFoldDB" id="A0A5C5NNK0"/>
<evidence type="ECO:0000256" key="2">
    <source>
        <dbReference type="ARBA" id="ARBA00022908"/>
    </source>
</evidence>
<dbReference type="OrthoDB" id="8823540at2"/>
<reference evidence="6 7" key="1">
    <citation type="submission" date="2019-06" db="EMBL/GenBank/DDBJ databases">
        <title>Pseudomonas bimorpha sp. nov. isolated from bovine raw milk and skim milk concentrate.</title>
        <authorList>
            <person name="Hofmann K."/>
            <person name="Huptas C."/>
            <person name="Doll E."/>
            <person name="Scherer S."/>
            <person name="Wenning M."/>
        </authorList>
    </citation>
    <scope>NUCLEOTIDE SEQUENCE [LARGE SCALE GENOMIC DNA]</scope>
    <source>
        <strain evidence="6 7">DSM 17515</strain>
    </source>
</reference>
<comment type="similarity">
    <text evidence="1">Belongs to the 'phage' integrase family.</text>
</comment>
<evidence type="ECO:0000256" key="3">
    <source>
        <dbReference type="ARBA" id="ARBA00023125"/>
    </source>
</evidence>
<organism evidence="6 7">
    <name type="scientific">Pseudomonas grimontii</name>
    <dbReference type="NCBI Taxonomy" id="129847"/>
    <lineage>
        <taxon>Bacteria</taxon>
        <taxon>Pseudomonadati</taxon>
        <taxon>Pseudomonadota</taxon>
        <taxon>Gammaproteobacteria</taxon>
        <taxon>Pseudomonadales</taxon>
        <taxon>Pseudomonadaceae</taxon>
        <taxon>Pseudomonas</taxon>
    </lineage>
</organism>
<keyword evidence="4" id="KW-0233">DNA recombination</keyword>
<evidence type="ECO:0000313" key="7">
    <source>
        <dbReference type="Proteomes" id="UP000317267"/>
    </source>
</evidence>
<dbReference type="RefSeq" id="WP_090401507.1">
    <property type="nucleotide sequence ID" value="NZ_FNKM01000002.1"/>
</dbReference>
<dbReference type="PANTHER" id="PTHR30349">
    <property type="entry name" value="PHAGE INTEGRASE-RELATED"/>
    <property type="match status" value="1"/>
</dbReference>
<comment type="caution">
    <text evidence="6">The sequence shown here is derived from an EMBL/GenBank/DDBJ whole genome shotgun (WGS) entry which is preliminary data.</text>
</comment>
<name>A0A5C5NNK0_9PSED</name>
<proteinExistence type="inferred from homology"/>
<dbReference type="Pfam" id="PF00589">
    <property type="entry name" value="Phage_integrase"/>
    <property type="match status" value="1"/>
</dbReference>
<dbReference type="InterPro" id="IPR050090">
    <property type="entry name" value="Tyrosine_recombinase_XerCD"/>
</dbReference>
<dbReference type="GO" id="GO:0015074">
    <property type="term" value="P:DNA integration"/>
    <property type="evidence" value="ECO:0007669"/>
    <property type="project" value="UniProtKB-KW"/>
</dbReference>
<feature type="domain" description="Tyr recombinase" evidence="5">
    <location>
        <begin position="167"/>
        <end position="352"/>
    </location>
</feature>
<dbReference type="GO" id="GO:0006310">
    <property type="term" value="P:DNA recombination"/>
    <property type="evidence" value="ECO:0007669"/>
    <property type="project" value="UniProtKB-KW"/>
</dbReference>
<accession>A0A5C5NNK0</accession>
<protein>
    <submittedName>
        <fullName evidence="6">Site-specific integrase</fullName>
    </submittedName>
</protein>
<dbReference type="InterPro" id="IPR002104">
    <property type="entry name" value="Integrase_catalytic"/>
</dbReference>
<dbReference type="Gene3D" id="1.10.443.10">
    <property type="entry name" value="Intergrase catalytic core"/>
    <property type="match status" value="1"/>
</dbReference>
<sequence>MPWREANSWFREQVLINGKDSKTALSNANALQHYATWLESEKLDWKYFPLRKDDRCLLKYRGHLIKERDAGNIAPSTATARMNHVIRFYRWVKKTGLISPNLELWTDITVAIRTHTSVGFERTLQIQSCDLSIPNAGKRGTTLEDGVFPVSAVDRELILDIAEMHCPPELYYMLLLGFHTGMRVQTICDLKIKNITMATRHPVRDKTFLIAVGPTASPPVRTKYQISGLIEIPEQLLNTLTTYANCIRRAKREIFAKQEHKDLLFLTSRGNSYARRGTETSPAINVAMNDLRKQGLSRGVAVMQGFSFHRSRATFATEYTKVALSINPKHALSMVKNAMLHKNESTTLAYIKFVENTPIKEAASNKFTQEFLGRYYGNAA</sequence>
<dbReference type="Proteomes" id="UP000317267">
    <property type="component" value="Unassembled WGS sequence"/>
</dbReference>
<dbReference type="EMBL" id="VFES01000033">
    <property type="protein sequence ID" value="TWR54763.1"/>
    <property type="molecule type" value="Genomic_DNA"/>
</dbReference>
<keyword evidence="2" id="KW-0229">DNA integration</keyword>
<dbReference type="InterPro" id="IPR010998">
    <property type="entry name" value="Integrase_recombinase_N"/>
</dbReference>
<evidence type="ECO:0000256" key="4">
    <source>
        <dbReference type="ARBA" id="ARBA00023172"/>
    </source>
</evidence>
<dbReference type="GO" id="GO:0003677">
    <property type="term" value="F:DNA binding"/>
    <property type="evidence" value="ECO:0007669"/>
    <property type="project" value="UniProtKB-KW"/>
</dbReference>
<keyword evidence="3" id="KW-0238">DNA-binding</keyword>
<gene>
    <name evidence="6" type="ORF">FIV39_30555</name>
</gene>
<evidence type="ECO:0000259" key="5">
    <source>
        <dbReference type="Pfam" id="PF00589"/>
    </source>
</evidence>
<dbReference type="SUPFAM" id="SSF56349">
    <property type="entry name" value="DNA breaking-rejoining enzymes"/>
    <property type="match status" value="1"/>
</dbReference>
<dbReference type="InterPro" id="IPR013762">
    <property type="entry name" value="Integrase-like_cat_sf"/>
</dbReference>
<evidence type="ECO:0000256" key="1">
    <source>
        <dbReference type="ARBA" id="ARBA00008857"/>
    </source>
</evidence>
<dbReference type="InterPro" id="IPR011010">
    <property type="entry name" value="DNA_brk_join_enz"/>
</dbReference>
<dbReference type="CDD" id="cd00397">
    <property type="entry name" value="DNA_BRE_C"/>
    <property type="match status" value="1"/>
</dbReference>
<dbReference type="Gene3D" id="1.10.150.130">
    <property type="match status" value="1"/>
</dbReference>
<evidence type="ECO:0000313" key="6">
    <source>
        <dbReference type="EMBL" id="TWR54763.1"/>
    </source>
</evidence>